<dbReference type="GO" id="GO:0000329">
    <property type="term" value="C:fungal-type vacuole membrane"/>
    <property type="evidence" value="ECO:0007669"/>
    <property type="project" value="TreeGrafter"/>
</dbReference>
<dbReference type="Pfam" id="PF07690">
    <property type="entry name" value="MFS_1"/>
    <property type="match status" value="1"/>
</dbReference>
<feature type="transmembrane region" description="Helical" evidence="5">
    <location>
        <begin position="227"/>
        <end position="246"/>
    </location>
</feature>
<keyword evidence="4 5" id="KW-0472">Membrane</keyword>
<evidence type="ECO:0000313" key="7">
    <source>
        <dbReference type="EMBL" id="TKA68043.1"/>
    </source>
</evidence>
<feature type="transmembrane region" description="Helical" evidence="5">
    <location>
        <begin position="52"/>
        <end position="72"/>
    </location>
</feature>
<keyword evidence="8" id="KW-1185">Reference proteome</keyword>
<feature type="transmembrane region" description="Helical" evidence="5">
    <location>
        <begin position="252"/>
        <end position="277"/>
    </location>
</feature>
<dbReference type="EMBL" id="NAJN01000852">
    <property type="protein sequence ID" value="TKA68043.1"/>
    <property type="molecule type" value="Genomic_DNA"/>
</dbReference>
<evidence type="ECO:0000313" key="8">
    <source>
        <dbReference type="Proteomes" id="UP000308768"/>
    </source>
</evidence>
<feature type="transmembrane region" description="Helical" evidence="5">
    <location>
        <begin position="162"/>
        <end position="185"/>
    </location>
</feature>
<name>A0A4U0WZH2_9PEZI</name>
<evidence type="ECO:0000256" key="3">
    <source>
        <dbReference type="ARBA" id="ARBA00022989"/>
    </source>
</evidence>
<organism evidence="7 8">
    <name type="scientific">Cryomyces minteri</name>
    <dbReference type="NCBI Taxonomy" id="331657"/>
    <lineage>
        <taxon>Eukaryota</taxon>
        <taxon>Fungi</taxon>
        <taxon>Dikarya</taxon>
        <taxon>Ascomycota</taxon>
        <taxon>Pezizomycotina</taxon>
        <taxon>Dothideomycetes</taxon>
        <taxon>Dothideomycetes incertae sedis</taxon>
        <taxon>Cryomyces</taxon>
    </lineage>
</organism>
<evidence type="ECO:0000256" key="2">
    <source>
        <dbReference type="ARBA" id="ARBA00022692"/>
    </source>
</evidence>
<dbReference type="Gene3D" id="1.20.1250.20">
    <property type="entry name" value="MFS general substrate transporter like domains"/>
    <property type="match status" value="2"/>
</dbReference>
<gene>
    <name evidence="7" type="ORF">B0A49_06182</name>
</gene>
<dbReference type="PANTHER" id="PTHR23501">
    <property type="entry name" value="MAJOR FACILITATOR SUPERFAMILY"/>
    <property type="match status" value="1"/>
</dbReference>
<dbReference type="SUPFAM" id="SSF103473">
    <property type="entry name" value="MFS general substrate transporter"/>
    <property type="match status" value="1"/>
</dbReference>
<reference evidence="7 8" key="1">
    <citation type="submission" date="2017-03" db="EMBL/GenBank/DDBJ databases">
        <title>Genomes of endolithic fungi from Antarctica.</title>
        <authorList>
            <person name="Coleine C."/>
            <person name="Masonjones S."/>
            <person name="Stajich J.E."/>
        </authorList>
    </citation>
    <scope>NUCLEOTIDE SEQUENCE [LARGE SCALE GENOMIC DNA]</scope>
    <source>
        <strain evidence="7 8">CCFEE 5187</strain>
    </source>
</reference>
<feature type="transmembrane region" description="Helical" evidence="5">
    <location>
        <begin position="197"/>
        <end position="220"/>
    </location>
</feature>
<dbReference type="InterPro" id="IPR036259">
    <property type="entry name" value="MFS_trans_sf"/>
</dbReference>
<feature type="transmembrane region" description="Helical" evidence="5">
    <location>
        <begin position="93"/>
        <end position="113"/>
    </location>
</feature>
<evidence type="ECO:0000256" key="4">
    <source>
        <dbReference type="ARBA" id="ARBA00023136"/>
    </source>
</evidence>
<feature type="transmembrane region" description="Helical" evidence="5">
    <location>
        <begin position="21"/>
        <end position="40"/>
    </location>
</feature>
<dbReference type="Proteomes" id="UP000308768">
    <property type="component" value="Unassembled WGS sequence"/>
</dbReference>
<dbReference type="InterPro" id="IPR011701">
    <property type="entry name" value="MFS"/>
</dbReference>
<comment type="caution">
    <text evidence="7">The sequence shown here is derived from an EMBL/GenBank/DDBJ whole genome shotgun (WGS) entry which is preliminary data.</text>
</comment>
<proteinExistence type="predicted"/>
<evidence type="ECO:0000256" key="1">
    <source>
        <dbReference type="ARBA" id="ARBA00004141"/>
    </source>
</evidence>
<feature type="transmembrane region" description="Helical" evidence="5">
    <location>
        <begin position="298"/>
        <end position="319"/>
    </location>
</feature>
<feature type="domain" description="Major facilitator superfamily (MFS) profile" evidence="6">
    <location>
        <begin position="1"/>
        <end position="388"/>
    </location>
</feature>
<protein>
    <recommendedName>
        <fullName evidence="6">Major facilitator superfamily (MFS) profile domain-containing protein</fullName>
    </recommendedName>
</protein>
<evidence type="ECO:0000259" key="6">
    <source>
        <dbReference type="PROSITE" id="PS50850"/>
    </source>
</evidence>
<keyword evidence="2 5" id="KW-0812">Transmembrane</keyword>
<dbReference type="GO" id="GO:0015174">
    <property type="term" value="F:basic amino acid transmembrane transporter activity"/>
    <property type="evidence" value="ECO:0007669"/>
    <property type="project" value="TreeGrafter"/>
</dbReference>
<feature type="transmembrane region" description="Helical" evidence="5">
    <location>
        <begin position="367"/>
        <end position="386"/>
    </location>
</feature>
<dbReference type="STRING" id="331657.A0A4U0WZH2"/>
<accession>A0A4U0WZH2</accession>
<sequence>MGPIITNDLVPIEIRGTFQAYINLFFGLGSACGAAFGGFLCDTLGWRWTFGIQLPVILIILLVACVYTPASLGPHLAKNSDKSVLQTIKEFDLIGSFLLPASVGFLILGLSLGGNIYSWSHPIVIISLIAACIMGALLILVEKRAALPVMPLAVLSTRPRANIIFSNFFSTIGINTILFNAPLYFQAVKLDSASMSGFRLAAPSLALTVCGVSSGFIMTWSGRMKSLLVLGAFSMLAGSICLFSMWSTIPTWLATVFLIPTSVGQGLTFPASSIAVLATSTQEEQAVTTSILTLWRSIGIVLGVAISSLIVQNGLVAYLDQLVTGPDKAEVFTQIVLRVRKTVHAIVELSPKHQAEVIDAYEQALRLAFGSAIVMFVIVVALLGPIKLPRLGKR</sequence>
<dbReference type="PROSITE" id="PS50850">
    <property type="entry name" value="MFS"/>
    <property type="match status" value="1"/>
</dbReference>
<keyword evidence="3 5" id="KW-1133">Transmembrane helix</keyword>
<comment type="subcellular location">
    <subcellularLocation>
        <location evidence="1">Membrane</location>
        <topology evidence="1">Multi-pass membrane protein</topology>
    </subcellularLocation>
</comment>
<feature type="transmembrane region" description="Helical" evidence="5">
    <location>
        <begin position="119"/>
        <end position="141"/>
    </location>
</feature>
<dbReference type="InterPro" id="IPR020846">
    <property type="entry name" value="MFS_dom"/>
</dbReference>
<evidence type="ECO:0000256" key="5">
    <source>
        <dbReference type="SAM" id="Phobius"/>
    </source>
</evidence>
<dbReference type="PANTHER" id="PTHR23501:SF67">
    <property type="entry name" value="MFS MULTIDRUG EFFLUX TRANSPORTER (EUROFUNG)"/>
    <property type="match status" value="1"/>
</dbReference>
<dbReference type="AlphaFoldDB" id="A0A4U0WZH2"/>
<dbReference type="OrthoDB" id="419537at2759"/>